<sequence>MRIFILFITLLIGFSSALNAQNGGKKKSLIQFSGVLVSSDSLDQVSYASVVDKTTGKGTMSDYYGYFSFVTRPGDTILFNAFGYKTSSYIVPDSLKEIRYSIIHVMTPDTLLLPEVDIYPWPSREEFARAFVEMDPYDDALRRAQKQLSGESLAFIASRVPTDGRLSYNWESEQRQTQIYTQGQTPMNNLLNPAAWGRFIDSWKNGQLQRE</sequence>
<accession>A0A4Q4KPU5</accession>
<dbReference type="Proteomes" id="UP000293952">
    <property type="component" value="Unassembled WGS sequence"/>
</dbReference>
<dbReference type="OrthoDB" id="1427655at2"/>
<keyword evidence="3" id="KW-1185">Reference proteome</keyword>
<dbReference type="AlphaFoldDB" id="A0A4Q4KPU5"/>
<gene>
    <name evidence="2" type="ORF">ERX46_05795</name>
</gene>
<feature type="signal peptide" evidence="1">
    <location>
        <begin position="1"/>
        <end position="20"/>
    </location>
</feature>
<dbReference type="InterPro" id="IPR008969">
    <property type="entry name" value="CarboxyPept-like_regulatory"/>
</dbReference>
<evidence type="ECO:0000313" key="3">
    <source>
        <dbReference type="Proteomes" id="UP000293952"/>
    </source>
</evidence>
<dbReference type="Pfam" id="PF13715">
    <property type="entry name" value="CarbopepD_reg_2"/>
    <property type="match status" value="1"/>
</dbReference>
<dbReference type="RefSeq" id="WP_130092895.1">
    <property type="nucleotide sequence ID" value="NZ_SETE01000002.1"/>
</dbReference>
<name>A0A4Q4KPU5_9FLAO</name>
<feature type="chain" id="PRO_5020717915" description="Carboxypeptidase-like regulatory domain-containing protein" evidence="1">
    <location>
        <begin position="21"/>
        <end position="211"/>
    </location>
</feature>
<reference evidence="2 3" key="1">
    <citation type="submission" date="2019-02" db="EMBL/GenBank/DDBJ databases">
        <title>Genome sequence of the sea-ice species Brumimicrobium glaciale.</title>
        <authorList>
            <person name="Bowman J.P."/>
        </authorList>
    </citation>
    <scope>NUCLEOTIDE SEQUENCE [LARGE SCALE GENOMIC DNA]</scope>
    <source>
        <strain evidence="2 3">IC156</strain>
    </source>
</reference>
<organism evidence="2 3">
    <name type="scientific">Brumimicrobium glaciale</name>
    <dbReference type="NCBI Taxonomy" id="200475"/>
    <lineage>
        <taxon>Bacteria</taxon>
        <taxon>Pseudomonadati</taxon>
        <taxon>Bacteroidota</taxon>
        <taxon>Flavobacteriia</taxon>
        <taxon>Flavobacteriales</taxon>
        <taxon>Crocinitomicaceae</taxon>
        <taxon>Brumimicrobium</taxon>
    </lineage>
</organism>
<dbReference type="EMBL" id="SETE01000002">
    <property type="protein sequence ID" value="RYM34887.1"/>
    <property type="molecule type" value="Genomic_DNA"/>
</dbReference>
<evidence type="ECO:0008006" key="4">
    <source>
        <dbReference type="Google" id="ProtNLM"/>
    </source>
</evidence>
<keyword evidence="1" id="KW-0732">Signal</keyword>
<comment type="caution">
    <text evidence="2">The sequence shown here is derived from an EMBL/GenBank/DDBJ whole genome shotgun (WGS) entry which is preliminary data.</text>
</comment>
<evidence type="ECO:0000313" key="2">
    <source>
        <dbReference type="EMBL" id="RYM34887.1"/>
    </source>
</evidence>
<dbReference type="SUPFAM" id="SSF49464">
    <property type="entry name" value="Carboxypeptidase regulatory domain-like"/>
    <property type="match status" value="1"/>
</dbReference>
<evidence type="ECO:0000256" key="1">
    <source>
        <dbReference type="SAM" id="SignalP"/>
    </source>
</evidence>
<protein>
    <recommendedName>
        <fullName evidence="4">Carboxypeptidase-like regulatory domain-containing protein</fullName>
    </recommendedName>
</protein>
<proteinExistence type="predicted"/>